<sequence>MTHPNNITNGASLEDSHTNFFALADLCGIKWRRLTTGDNCLSSPDPFDEPVLTSYSKCLANDLLCVWRRIVANRGLATSIGPTDQNRPGLTPGDHSTLNHQVLYSKELWIFWYGEEPNFAELVSNELS</sequence>
<accession>A0A443S4A7</accession>
<organism evidence="8 9">
    <name type="scientific">Leptotrombidium deliense</name>
    <dbReference type="NCBI Taxonomy" id="299467"/>
    <lineage>
        <taxon>Eukaryota</taxon>
        <taxon>Metazoa</taxon>
        <taxon>Ecdysozoa</taxon>
        <taxon>Arthropoda</taxon>
        <taxon>Chelicerata</taxon>
        <taxon>Arachnida</taxon>
        <taxon>Acari</taxon>
        <taxon>Acariformes</taxon>
        <taxon>Trombidiformes</taxon>
        <taxon>Prostigmata</taxon>
        <taxon>Anystina</taxon>
        <taxon>Parasitengona</taxon>
        <taxon>Trombiculoidea</taxon>
        <taxon>Trombiculidae</taxon>
        <taxon>Leptotrombidium</taxon>
    </lineage>
</organism>
<keyword evidence="4" id="KW-0678">Repressor</keyword>
<keyword evidence="7" id="KW-0539">Nucleus</keyword>
<evidence type="ECO:0000256" key="1">
    <source>
        <dbReference type="ARBA" id="ARBA00004123"/>
    </source>
</evidence>
<evidence type="ECO:0000313" key="9">
    <source>
        <dbReference type="Proteomes" id="UP000288716"/>
    </source>
</evidence>
<comment type="caution">
    <text evidence="8">The sequence shown here is derived from an EMBL/GenBank/DDBJ whole genome shotgun (WGS) entry which is preliminary data.</text>
</comment>
<keyword evidence="5" id="KW-0805">Transcription regulation</keyword>
<evidence type="ECO:0000256" key="7">
    <source>
        <dbReference type="ARBA" id="ARBA00023242"/>
    </source>
</evidence>
<protein>
    <recommendedName>
        <fullName evidence="3">Mediator of RNA polymerase II transcription subunit 13</fullName>
    </recommendedName>
</protein>
<comment type="similarity">
    <text evidence="2">Belongs to the Mediator complex subunit 13 family.</text>
</comment>
<dbReference type="Proteomes" id="UP000288716">
    <property type="component" value="Unassembled WGS sequence"/>
</dbReference>
<dbReference type="PANTHER" id="PTHR48249:SF3">
    <property type="entry name" value="MEDIATOR OF RNA POLYMERASE II TRANSCRIPTION SUBUNIT 13"/>
    <property type="match status" value="1"/>
</dbReference>
<dbReference type="VEuPathDB" id="VectorBase:LDEU009728"/>
<dbReference type="STRING" id="299467.A0A443S4A7"/>
<keyword evidence="9" id="KW-1185">Reference proteome</keyword>
<evidence type="ECO:0000256" key="4">
    <source>
        <dbReference type="ARBA" id="ARBA00022491"/>
    </source>
</evidence>
<dbReference type="EMBL" id="NCKV01009166">
    <property type="protein sequence ID" value="RWS22311.1"/>
    <property type="molecule type" value="Genomic_DNA"/>
</dbReference>
<dbReference type="PANTHER" id="PTHR48249">
    <property type="entry name" value="MEDIATOR OF RNA POLYMERASE II TRANSCRIPTION SUBUNIT 13"/>
    <property type="match status" value="1"/>
</dbReference>
<proteinExistence type="inferred from homology"/>
<name>A0A443S4A7_9ACAR</name>
<dbReference type="GO" id="GO:0016592">
    <property type="term" value="C:mediator complex"/>
    <property type="evidence" value="ECO:0007669"/>
    <property type="project" value="TreeGrafter"/>
</dbReference>
<evidence type="ECO:0000313" key="8">
    <source>
        <dbReference type="EMBL" id="RWS22311.1"/>
    </source>
</evidence>
<evidence type="ECO:0000256" key="5">
    <source>
        <dbReference type="ARBA" id="ARBA00023015"/>
    </source>
</evidence>
<dbReference type="GO" id="GO:0045944">
    <property type="term" value="P:positive regulation of transcription by RNA polymerase II"/>
    <property type="evidence" value="ECO:0007669"/>
    <property type="project" value="TreeGrafter"/>
</dbReference>
<feature type="non-terminal residue" evidence="8">
    <location>
        <position position="128"/>
    </location>
</feature>
<dbReference type="OrthoDB" id="103819at2759"/>
<evidence type="ECO:0000256" key="6">
    <source>
        <dbReference type="ARBA" id="ARBA00023163"/>
    </source>
</evidence>
<evidence type="ECO:0000256" key="3">
    <source>
        <dbReference type="ARBA" id="ARBA00019618"/>
    </source>
</evidence>
<dbReference type="GO" id="GO:0003713">
    <property type="term" value="F:transcription coactivator activity"/>
    <property type="evidence" value="ECO:0007669"/>
    <property type="project" value="TreeGrafter"/>
</dbReference>
<dbReference type="InterPro" id="IPR051139">
    <property type="entry name" value="Mediator_complx_sub13"/>
</dbReference>
<reference evidence="8 9" key="1">
    <citation type="journal article" date="2018" name="Gigascience">
        <title>Genomes of trombidid mites reveal novel predicted allergens and laterally-transferred genes associated with secondary metabolism.</title>
        <authorList>
            <person name="Dong X."/>
            <person name="Chaisiri K."/>
            <person name="Xia D."/>
            <person name="Armstrong S.D."/>
            <person name="Fang Y."/>
            <person name="Donnelly M.J."/>
            <person name="Kadowaki T."/>
            <person name="McGarry J.W."/>
            <person name="Darby A.C."/>
            <person name="Makepeace B.L."/>
        </authorList>
    </citation>
    <scope>NUCLEOTIDE SEQUENCE [LARGE SCALE GENOMIC DNA]</scope>
    <source>
        <strain evidence="8">UoL-UT</strain>
    </source>
</reference>
<comment type="subcellular location">
    <subcellularLocation>
        <location evidence="1">Nucleus</location>
    </subcellularLocation>
</comment>
<dbReference type="AlphaFoldDB" id="A0A443S4A7"/>
<evidence type="ECO:0000256" key="2">
    <source>
        <dbReference type="ARBA" id="ARBA00009354"/>
    </source>
</evidence>
<gene>
    <name evidence="8" type="ORF">B4U80_02288</name>
</gene>
<keyword evidence="6" id="KW-0804">Transcription</keyword>